<comment type="cofactor">
    <cofactor evidence="1">
        <name>Mg(2+)</name>
        <dbReference type="ChEBI" id="CHEBI:18420"/>
    </cofactor>
</comment>
<evidence type="ECO:0000256" key="1">
    <source>
        <dbReference type="ARBA" id="ARBA00001946"/>
    </source>
</evidence>
<evidence type="ECO:0000256" key="3">
    <source>
        <dbReference type="ARBA" id="ARBA00022842"/>
    </source>
</evidence>
<dbReference type="Pfam" id="PF03328">
    <property type="entry name" value="HpcH_HpaI"/>
    <property type="match status" value="1"/>
</dbReference>
<dbReference type="Gene3D" id="3.20.20.60">
    <property type="entry name" value="Phosphoenolpyruvate-binding domains"/>
    <property type="match status" value="1"/>
</dbReference>
<evidence type="ECO:0000313" key="5">
    <source>
        <dbReference type="EMBL" id="KAL0274973.1"/>
    </source>
</evidence>
<dbReference type="InterPro" id="IPR015813">
    <property type="entry name" value="Pyrv/PenolPyrv_kinase-like_dom"/>
</dbReference>
<dbReference type="PANTHER" id="PTHR11105">
    <property type="entry name" value="CITRATE LYASE SUBUNIT BETA-RELATED"/>
    <property type="match status" value="1"/>
</dbReference>
<comment type="caution">
    <text evidence="5">The sequence shown here is derived from an EMBL/GenBank/DDBJ whole genome shotgun (WGS) entry which is preliminary data.</text>
</comment>
<dbReference type="GO" id="GO:0046872">
    <property type="term" value="F:metal ion binding"/>
    <property type="evidence" value="ECO:0007669"/>
    <property type="project" value="UniProtKB-KW"/>
</dbReference>
<reference evidence="5" key="1">
    <citation type="journal article" date="2024" name="Gigascience">
        <title>Chromosome-level genome of the poultry shaft louse Menopon gallinae provides insight into the host-switching and adaptive evolution of parasitic lice.</title>
        <authorList>
            <person name="Xu Y."/>
            <person name="Ma L."/>
            <person name="Liu S."/>
            <person name="Liang Y."/>
            <person name="Liu Q."/>
            <person name="He Z."/>
            <person name="Tian L."/>
            <person name="Duan Y."/>
            <person name="Cai W."/>
            <person name="Li H."/>
            <person name="Song F."/>
        </authorList>
    </citation>
    <scope>NUCLEOTIDE SEQUENCE</scope>
    <source>
        <strain evidence="5">Cailab_2023a</strain>
    </source>
</reference>
<dbReference type="PANTHER" id="PTHR11105:SF0">
    <property type="entry name" value="CITRAMALYL-COA LYASE, MITOCHONDRIAL"/>
    <property type="match status" value="1"/>
</dbReference>
<evidence type="ECO:0000256" key="2">
    <source>
        <dbReference type="ARBA" id="ARBA00022723"/>
    </source>
</evidence>
<dbReference type="InterPro" id="IPR011206">
    <property type="entry name" value="Citrate_lyase_beta/mcl1/mcl2"/>
</dbReference>
<proteinExistence type="predicted"/>
<dbReference type="SUPFAM" id="SSF51621">
    <property type="entry name" value="Phosphoenolpyruvate/pyruvate domain"/>
    <property type="match status" value="1"/>
</dbReference>
<dbReference type="PIRSF" id="PIRSF015582">
    <property type="entry name" value="Cit_lyase_B"/>
    <property type="match status" value="1"/>
</dbReference>
<dbReference type="InterPro" id="IPR040442">
    <property type="entry name" value="Pyrv_kinase-like_dom_sf"/>
</dbReference>
<feature type="domain" description="HpcH/HpaI aldolase/citrate lyase" evidence="4">
    <location>
        <begin position="36"/>
        <end position="268"/>
    </location>
</feature>
<accession>A0AAW2HZ19</accession>
<dbReference type="GO" id="GO:0047777">
    <property type="term" value="F:(S)-citramalyl-CoA lyase activity"/>
    <property type="evidence" value="ECO:0007669"/>
    <property type="project" value="TreeGrafter"/>
</dbReference>
<dbReference type="AlphaFoldDB" id="A0AAW2HZ19"/>
<sequence>MFTFKFINSGIINHAKTLCNSLTVLQKSIRHCTVRRALLYVPGNERLKIEKAFTYSADCIALELDVCDEERRAAATGTVTEFLNEGNVTKVEPECCIKINSIQSTMKFQSDMDVILSCKNLPPAIILPGVDCCEHLEIFAEYLWKKLLERPEDDRGPINLLLLISSPKAFVYLSDICKKLHDLATMAPIVPSALIFDCETYLSLTGSTRSEHRLEIMYVRQKLVVVAKAFGMQAIDKVSLNPQTSGDPLIECREGVSLGYTGKQVKHPNHIGIVQSEFIPSRSKIVEASKTIERIENMVKEKEAAMFDRLPIDLAALKVAKYTMEVAKAAGKIESGSPRKIIIS</sequence>
<name>A0AAW2HZ19_9NEOP</name>
<protein>
    <recommendedName>
        <fullName evidence="4">HpcH/HpaI aldolase/citrate lyase domain-containing protein</fullName>
    </recommendedName>
</protein>
<keyword evidence="3" id="KW-0460">Magnesium</keyword>
<keyword evidence="2" id="KW-0479">Metal-binding</keyword>
<evidence type="ECO:0000259" key="4">
    <source>
        <dbReference type="Pfam" id="PF03328"/>
    </source>
</evidence>
<dbReference type="EMBL" id="JARGDH010000002">
    <property type="protein sequence ID" value="KAL0274973.1"/>
    <property type="molecule type" value="Genomic_DNA"/>
</dbReference>
<gene>
    <name evidence="5" type="ORF">PYX00_002978</name>
</gene>
<dbReference type="InterPro" id="IPR005000">
    <property type="entry name" value="Aldolase/citrate-lyase_domain"/>
</dbReference>
<organism evidence="5">
    <name type="scientific">Menopon gallinae</name>
    <name type="common">poultry shaft louse</name>
    <dbReference type="NCBI Taxonomy" id="328185"/>
    <lineage>
        <taxon>Eukaryota</taxon>
        <taxon>Metazoa</taxon>
        <taxon>Ecdysozoa</taxon>
        <taxon>Arthropoda</taxon>
        <taxon>Hexapoda</taxon>
        <taxon>Insecta</taxon>
        <taxon>Pterygota</taxon>
        <taxon>Neoptera</taxon>
        <taxon>Paraneoptera</taxon>
        <taxon>Psocodea</taxon>
        <taxon>Troctomorpha</taxon>
        <taxon>Phthiraptera</taxon>
        <taxon>Amblycera</taxon>
        <taxon>Menoponidae</taxon>
        <taxon>Menopon</taxon>
    </lineage>
</organism>
<dbReference type="InterPro" id="IPR040186">
    <property type="entry name" value="Citramalyl-CoA_lyase"/>
</dbReference>
<dbReference type="GO" id="GO:0106064">
    <property type="term" value="P:regulation of cobalamin metabolic process"/>
    <property type="evidence" value="ECO:0007669"/>
    <property type="project" value="TreeGrafter"/>
</dbReference>